<dbReference type="FunFam" id="3.40.47.10:FF:000010">
    <property type="entry name" value="Acetyl-CoA acetyltransferase (Thiolase)"/>
    <property type="match status" value="1"/>
</dbReference>
<dbReference type="InterPro" id="IPR020613">
    <property type="entry name" value="Thiolase_CS"/>
</dbReference>
<comment type="similarity">
    <text evidence="1 8">Belongs to the thiolase-like superfamily. Thiolase family.</text>
</comment>
<dbReference type="PANTHER" id="PTHR18919:SF107">
    <property type="entry name" value="ACETYL-COA ACETYLTRANSFERASE, CYTOSOLIC"/>
    <property type="match status" value="1"/>
</dbReference>
<evidence type="ECO:0000256" key="5">
    <source>
        <dbReference type="ARBA" id="ARBA00030755"/>
    </source>
</evidence>
<dbReference type="GO" id="GO:0003985">
    <property type="term" value="F:acetyl-CoA C-acetyltransferase activity"/>
    <property type="evidence" value="ECO:0007669"/>
    <property type="project" value="UniProtKB-EC"/>
</dbReference>
<dbReference type="EMBL" id="CP064954">
    <property type="protein sequence ID" value="QPK79667.1"/>
    <property type="molecule type" value="Genomic_DNA"/>
</dbReference>
<dbReference type="PROSITE" id="PS00099">
    <property type="entry name" value="THIOLASE_3"/>
    <property type="match status" value="1"/>
</dbReference>
<dbReference type="InterPro" id="IPR020616">
    <property type="entry name" value="Thiolase_N"/>
</dbReference>
<feature type="active site" description="Proton acceptor" evidence="7">
    <location>
        <position position="343"/>
    </location>
</feature>
<evidence type="ECO:0000256" key="6">
    <source>
        <dbReference type="ARBA" id="ARBA00040529"/>
    </source>
</evidence>
<organism evidence="11 12">
    <name type="scientific">Corynebacterium lizhenjunii</name>
    <dbReference type="NCBI Taxonomy" id="2709394"/>
    <lineage>
        <taxon>Bacteria</taxon>
        <taxon>Bacillati</taxon>
        <taxon>Actinomycetota</taxon>
        <taxon>Actinomycetes</taxon>
        <taxon>Mycobacteriales</taxon>
        <taxon>Corynebacteriaceae</taxon>
        <taxon>Corynebacterium</taxon>
    </lineage>
</organism>
<evidence type="ECO:0000256" key="2">
    <source>
        <dbReference type="ARBA" id="ARBA00012705"/>
    </source>
</evidence>
<evidence type="ECO:0000313" key="11">
    <source>
        <dbReference type="EMBL" id="QPK79667.1"/>
    </source>
</evidence>
<dbReference type="PROSITE" id="PS00737">
    <property type="entry name" value="THIOLASE_2"/>
    <property type="match status" value="1"/>
</dbReference>
<feature type="active site" description="Proton acceptor" evidence="7">
    <location>
        <position position="373"/>
    </location>
</feature>
<dbReference type="SUPFAM" id="SSF53901">
    <property type="entry name" value="Thiolase-like"/>
    <property type="match status" value="2"/>
</dbReference>
<feature type="domain" description="Thiolase N-terminal" evidence="9">
    <location>
        <begin position="5"/>
        <end position="256"/>
    </location>
</feature>
<accession>A0A7T0PCF1</accession>
<dbReference type="GO" id="GO:0006635">
    <property type="term" value="P:fatty acid beta-oxidation"/>
    <property type="evidence" value="ECO:0007669"/>
    <property type="project" value="TreeGrafter"/>
</dbReference>
<feature type="domain" description="Thiolase C-terminal" evidence="10">
    <location>
        <begin position="266"/>
        <end position="385"/>
    </location>
</feature>
<dbReference type="InterPro" id="IPR020615">
    <property type="entry name" value="Thiolase_acyl_enz_int_AS"/>
</dbReference>
<keyword evidence="12" id="KW-1185">Reference proteome</keyword>
<gene>
    <name evidence="11" type="ORF">G7Y31_02880</name>
</gene>
<evidence type="ECO:0000313" key="12">
    <source>
        <dbReference type="Proteomes" id="UP000594681"/>
    </source>
</evidence>
<dbReference type="InterPro" id="IPR020610">
    <property type="entry name" value="Thiolase_AS"/>
</dbReference>
<keyword evidence="3 8" id="KW-0808">Transferase</keyword>
<reference evidence="11 12" key="1">
    <citation type="submission" date="2020-11" db="EMBL/GenBank/DDBJ databases">
        <title>Corynebacterium sp. ZJ-599.</title>
        <authorList>
            <person name="Zhou J."/>
        </authorList>
    </citation>
    <scope>NUCLEOTIDE SEQUENCE [LARGE SCALE GENOMIC DNA]</scope>
    <source>
        <strain evidence="11 12">ZJ-599</strain>
    </source>
</reference>
<dbReference type="Gene3D" id="3.40.47.10">
    <property type="match status" value="1"/>
</dbReference>
<keyword evidence="4 8" id="KW-0012">Acyltransferase</keyword>
<evidence type="ECO:0000259" key="9">
    <source>
        <dbReference type="Pfam" id="PF00108"/>
    </source>
</evidence>
<dbReference type="PIRSF" id="PIRSF000429">
    <property type="entry name" value="Ac-CoA_Ac_transf"/>
    <property type="match status" value="1"/>
</dbReference>
<dbReference type="InterPro" id="IPR016039">
    <property type="entry name" value="Thiolase-like"/>
</dbReference>
<dbReference type="NCBIfam" id="TIGR01930">
    <property type="entry name" value="AcCoA-C-Actrans"/>
    <property type="match status" value="1"/>
</dbReference>
<feature type="active site" description="Acyl-thioester intermediate" evidence="7">
    <location>
        <position position="89"/>
    </location>
</feature>
<dbReference type="RefSeq" id="WP_165008468.1">
    <property type="nucleotide sequence ID" value="NZ_CP064954.1"/>
</dbReference>
<dbReference type="Proteomes" id="UP000594681">
    <property type="component" value="Chromosome"/>
</dbReference>
<dbReference type="PANTHER" id="PTHR18919">
    <property type="entry name" value="ACETYL-COA C-ACYLTRANSFERASE"/>
    <property type="match status" value="1"/>
</dbReference>
<dbReference type="KEGG" id="cliz:G7Y31_02880"/>
<dbReference type="AlphaFoldDB" id="A0A7T0PCF1"/>
<dbReference type="PROSITE" id="PS00098">
    <property type="entry name" value="THIOLASE_1"/>
    <property type="match status" value="1"/>
</dbReference>
<evidence type="ECO:0000256" key="3">
    <source>
        <dbReference type="ARBA" id="ARBA00022679"/>
    </source>
</evidence>
<protein>
    <recommendedName>
        <fullName evidence="6">Probable acetyl-CoA acetyltransferase</fullName>
        <ecNumber evidence="2">2.3.1.9</ecNumber>
    </recommendedName>
    <alternativeName>
        <fullName evidence="5">Acetoacetyl-CoA thiolase</fullName>
    </alternativeName>
</protein>
<dbReference type="Pfam" id="PF00108">
    <property type="entry name" value="Thiolase_N"/>
    <property type="match status" value="1"/>
</dbReference>
<evidence type="ECO:0000256" key="7">
    <source>
        <dbReference type="PIRSR" id="PIRSR000429-1"/>
    </source>
</evidence>
<proteinExistence type="inferred from homology"/>
<name>A0A7T0PCF1_9CORY</name>
<dbReference type="EC" id="2.3.1.9" evidence="2"/>
<evidence type="ECO:0000256" key="4">
    <source>
        <dbReference type="ARBA" id="ARBA00023315"/>
    </source>
</evidence>
<evidence type="ECO:0000256" key="8">
    <source>
        <dbReference type="RuleBase" id="RU003557"/>
    </source>
</evidence>
<dbReference type="CDD" id="cd00751">
    <property type="entry name" value="thiolase"/>
    <property type="match status" value="1"/>
</dbReference>
<dbReference type="InterPro" id="IPR002155">
    <property type="entry name" value="Thiolase"/>
</dbReference>
<evidence type="ECO:0000259" key="10">
    <source>
        <dbReference type="Pfam" id="PF02803"/>
    </source>
</evidence>
<sequence>MTDIHIVSAARLPIGKFGGSLSHLSLEELGTTAAAAAIERSGIPAEDIDSSVAANVIPVHPSDLYISRKVAMGVGMKHSSIAFNVNRLCGSGIQAIVSATQQLQAGDATIALATGVESMSQAPYSVEGARFGKRMGEGKLYDWLTGTLACPFGTGHMGITAENVAADHGIDRQRQDEFSATSQQRAAAAAAAGVHVEEIVPVETKRGTFAHDEHVRETDAAALSELKPVFQRDGTVTAGNSSGINDGAAAVVLTTAAQVAERGLDSLGRVVSWGIAGVDPTRMGIGPIEAVPKALAAAGLSLDDIDRIESNEAFAAQALAVQDALGFDPAITNVDGGAIAHGHPVGATGIILTTKLLYALRRENLRYGLVTMCIGGGQGIALIVENTHAKEA</sequence>
<dbReference type="InterPro" id="IPR020617">
    <property type="entry name" value="Thiolase_C"/>
</dbReference>
<evidence type="ECO:0000256" key="1">
    <source>
        <dbReference type="ARBA" id="ARBA00010982"/>
    </source>
</evidence>
<dbReference type="Pfam" id="PF02803">
    <property type="entry name" value="Thiolase_C"/>
    <property type="match status" value="1"/>
</dbReference>